<reference evidence="1 2" key="1">
    <citation type="journal article" date="2019" name="Genome Biol. Evol.">
        <title>Insights into the evolution of the New World diploid cottons (Gossypium, subgenus Houzingenia) based on genome sequencing.</title>
        <authorList>
            <person name="Grover C.E."/>
            <person name="Arick M.A. 2nd"/>
            <person name="Thrash A."/>
            <person name="Conover J.L."/>
            <person name="Sanders W.S."/>
            <person name="Peterson D.G."/>
            <person name="Frelichowski J.E."/>
            <person name="Scheffler J.A."/>
            <person name="Scheffler B.E."/>
            <person name="Wendel J.F."/>
        </authorList>
    </citation>
    <scope>NUCLEOTIDE SEQUENCE [LARGE SCALE GENOMIC DNA]</scope>
    <source>
        <strain evidence="1">6</strain>
        <tissue evidence="1">Leaf</tissue>
    </source>
</reference>
<sequence length="113" mass="12598">MVVKLNDKVLNAGKHSVVTFKENNDPNGGRLRSGEDHIRGCDMTIVSKGRGQGAKGGQIGSGMRLNWTIRDRREWFKLAKNYKISLTESMNSITELISAQFNMKVGKVFGKIE</sequence>
<keyword evidence="2" id="KW-1185">Reference proteome</keyword>
<protein>
    <submittedName>
        <fullName evidence="1">Uncharacterized protein</fullName>
    </submittedName>
</protein>
<evidence type="ECO:0000313" key="2">
    <source>
        <dbReference type="Proteomes" id="UP000593575"/>
    </source>
</evidence>
<comment type="caution">
    <text evidence="1">The sequence shown here is derived from an EMBL/GenBank/DDBJ whole genome shotgun (WGS) entry which is preliminary data.</text>
</comment>
<evidence type="ECO:0000313" key="1">
    <source>
        <dbReference type="EMBL" id="MBA0843979.1"/>
    </source>
</evidence>
<dbReference type="Proteomes" id="UP000593575">
    <property type="component" value="Unassembled WGS sequence"/>
</dbReference>
<accession>A0A7J9KCJ7</accession>
<name>A0A7J9KCJ7_9ROSI</name>
<organism evidence="1 2">
    <name type="scientific">Gossypium armourianum</name>
    <dbReference type="NCBI Taxonomy" id="34283"/>
    <lineage>
        <taxon>Eukaryota</taxon>
        <taxon>Viridiplantae</taxon>
        <taxon>Streptophyta</taxon>
        <taxon>Embryophyta</taxon>
        <taxon>Tracheophyta</taxon>
        <taxon>Spermatophyta</taxon>
        <taxon>Magnoliopsida</taxon>
        <taxon>eudicotyledons</taxon>
        <taxon>Gunneridae</taxon>
        <taxon>Pentapetalae</taxon>
        <taxon>rosids</taxon>
        <taxon>malvids</taxon>
        <taxon>Malvales</taxon>
        <taxon>Malvaceae</taxon>
        <taxon>Malvoideae</taxon>
        <taxon>Gossypium</taxon>
    </lineage>
</organism>
<dbReference type="EMBL" id="JABFAE010000013">
    <property type="protein sequence ID" value="MBA0843979.1"/>
    <property type="molecule type" value="Genomic_DNA"/>
</dbReference>
<proteinExistence type="predicted"/>
<gene>
    <name evidence="1" type="ORF">Goarm_001115</name>
</gene>
<dbReference type="AlphaFoldDB" id="A0A7J9KCJ7"/>